<keyword evidence="12" id="KW-1003">Cell membrane</keyword>
<evidence type="ECO:0000259" key="13">
    <source>
        <dbReference type="Pfam" id="PF00122"/>
    </source>
</evidence>
<dbReference type="STRING" id="120956.SAMN05421791_101217"/>
<dbReference type="FunFam" id="2.70.150.10:FF:000002">
    <property type="entry name" value="Copper-transporting ATPase 1, putative"/>
    <property type="match status" value="1"/>
</dbReference>
<evidence type="ECO:0000256" key="6">
    <source>
        <dbReference type="ARBA" id="ARBA00022967"/>
    </source>
</evidence>
<feature type="transmembrane region" description="Helical" evidence="12">
    <location>
        <begin position="571"/>
        <end position="591"/>
    </location>
</feature>
<dbReference type="SFLD" id="SFLDG00002">
    <property type="entry name" value="C1.7:_P-type_atpase_like"/>
    <property type="match status" value="1"/>
</dbReference>
<dbReference type="Pfam" id="PF00702">
    <property type="entry name" value="Hydrolase"/>
    <property type="match status" value="1"/>
</dbReference>
<keyword evidence="5 12" id="KW-0479">Metal-binding</keyword>
<dbReference type="InterPro" id="IPR023299">
    <property type="entry name" value="ATPase_P-typ_cyto_dom_N"/>
</dbReference>
<organism evidence="14 15">
    <name type="scientific">Facklamia miroungae</name>
    <dbReference type="NCBI Taxonomy" id="120956"/>
    <lineage>
        <taxon>Bacteria</taxon>
        <taxon>Bacillati</taxon>
        <taxon>Bacillota</taxon>
        <taxon>Bacilli</taxon>
        <taxon>Lactobacillales</taxon>
        <taxon>Aerococcaceae</taxon>
        <taxon>Facklamia</taxon>
    </lineage>
</organism>
<evidence type="ECO:0000256" key="9">
    <source>
        <dbReference type="ARBA" id="ARBA00023136"/>
    </source>
</evidence>
<dbReference type="SUPFAM" id="SSF81665">
    <property type="entry name" value="Calcium ATPase, transmembrane domain M"/>
    <property type="match status" value="1"/>
</dbReference>
<dbReference type="InterPro" id="IPR059000">
    <property type="entry name" value="ATPase_P-type_domA"/>
</dbReference>
<dbReference type="InterPro" id="IPR008250">
    <property type="entry name" value="ATPase_P-typ_transduc_dom_A_sf"/>
</dbReference>
<dbReference type="GO" id="GO:0016887">
    <property type="term" value="F:ATP hydrolysis activity"/>
    <property type="evidence" value="ECO:0007669"/>
    <property type="project" value="InterPro"/>
</dbReference>
<dbReference type="Pfam" id="PF00122">
    <property type="entry name" value="E1-E2_ATPase"/>
    <property type="match status" value="1"/>
</dbReference>
<dbReference type="GO" id="GO:0005886">
    <property type="term" value="C:plasma membrane"/>
    <property type="evidence" value="ECO:0007669"/>
    <property type="project" value="UniProtKB-SubCell"/>
</dbReference>
<gene>
    <name evidence="14" type="ORF">SAMN05421791_101217</name>
</gene>
<reference evidence="14 15" key="1">
    <citation type="submission" date="2016-10" db="EMBL/GenBank/DDBJ databases">
        <authorList>
            <person name="de Groot N.N."/>
        </authorList>
    </citation>
    <scope>NUCLEOTIDE SEQUENCE [LARGE SCALE GENOMIC DNA]</scope>
    <source>
        <strain evidence="14 15">ATCC BAA-466</strain>
    </source>
</reference>
<dbReference type="InterPro" id="IPR023298">
    <property type="entry name" value="ATPase_P-typ_TM_dom_sf"/>
</dbReference>
<dbReference type="NCBIfam" id="TIGR01494">
    <property type="entry name" value="ATPase_P-type"/>
    <property type="match status" value="1"/>
</dbReference>
<name>A0A1G7PDJ2_9LACT</name>
<evidence type="ECO:0000313" key="14">
    <source>
        <dbReference type="EMBL" id="SDF84402.1"/>
    </source>
</evidence>
<evidence type="ECO:0000256" key="2">
    <source>
        <dbReference type="ARBA" id="ARBA00006024"/>
    </source>
</evidence>
<evidence type="ECO:0000256" key="1">
    <source>
        <dbReference type="ARBA" id="ARBA00004651"/>
    </source>
</evidence>
<dbReference type="InterPro" id="IPR023214">
    <property type="entry name" value="HAD_sf"/>
</dbReference>
<keyword evidence="3" id="KW-0104">Cadmium</keyword>
<dbReference type="SFLD" id="SFLDS00003">
    <property type="entry name" value="Haloacid_Dehalogenase"/>
    <property type="match status" value="1"/>
</dbReference>
<feature type="transmembrane region" description="Helical" evidence="12">
    <location>
        <begin position="261"/>
        <end position="287"/>
    </location>
</feature>
<dbReference type="InterPro" id="IPR051014">
    <property type="entry name" value="Cation_Transport_ATPase_IB"/>
</dbReference>
<dbReference type="PANTHER" id="PTHR48085:SF5">
    <property type="entry name" value="CADMIUM_ZINC-TRANSPORTING ATPASE HMA4-RELATED"/>
    <property type="match status" value="1"/>
</dbReference>
<comment type="similarity">
    <text evidence="2 12">Belongs to the cation transport ATPase (P-type) (TC 3.A.3) family. Type IB subfamily.</text>
</comment>
<dbReference type="PANTHER" id="PTHR48085">
    <property type="entry name" value="CADMIUM/ZINC-TRANSPORTING ATPASE HMA2-RELATED"/>
    <property type="match status" value="1"/>
</dbReference>
<keyword evidence="4 12" id="KW-0812">Transmembrane</keyword>
<protein>
    <recommendedName>
        <fullName evidence="10">Cd(2+)-exporting ATPase</fullName>
        <ecNumber evidence="10">7.2.2.21</ecNumber>
    </recommendedName>
</protein>
<keyword evidence="15" id="KW-1185">Reference proteome</keyword>
<dbReference type="InterPro" id="IPR001757">
    <property type="entry name" value="P_typ_ATPase"/>
</dbReference>
<keyword evidence="8" id="KW-0406">Ion transport</keyword>
<feature type="transmembrane region" description="Helical" evidence="12">
    <location>
        <begin position="38"/>
        <end position="59"/>
    </location>
</feature>
<dbReference type="AlphaFoldDB" id="A0A1G7PDJ2"/>
<dbReference type="NCBIfam" id="TIGR01525">
    <property type="entry name" value="ATPase-IB_hvy"/>
    <property type="match status" value="1"/>
</dbReference>
<keyword evidence="12" id="KW-0547">Nucleotide-binding</keyword>
<evidence type="ECO:0000256" key="11">
    <source>
        <dbReference type="ARBA" id="ARBA00049338"/>
    </source>
</evidence>
<feature type="transmembrane region" description="Helical" evidence="12">
    <location>
        <begin position="237"/>
        <end position="255"/>
    </location>
</feature>
<dbReference type="InterPro" id="IPR044492">
    <property type="entry name" value="P_typ_ATPase_HD_dom"/>
</dbReference>
<dbReference type="EMBL" id="FNCK01000001">
    <property type="protein sequence ID" value="SDF84402.1"/>
    <property type="molecule type" value="Genomic_DNA"/>
</dbReference>
<dbReference type="EC" id="7.2.2.21" evidence="10"/>
<dbReference type="GO" id="GO:0008551">
    <property type="term" value="F:P-type cadmium transporter activity"/>
    <property type="evidence" value="ECO:0007669"/>
    <property type="project" value="UniProtKB-EC"/>
</dbReference>
<dbReference type="PROSITE" id="PS00154">
    <property type="entry name" value="ATPASE_E1_E2"/>
    <property type="match status" value="1"/>
</dbReference>
<dbReference type="Gene3D" id="3.40.1110.10">
    <property type="entry name" value="Calcium-transporting ATPase, cytoplasmic domain N"/>
    <property type="match status" value="1"/>
</dbReference>
<evidence type="ECO:0000256" key="3">
    <source>
        <dbReference type="ARBA" id="ARBA00022539"/>
    </source>
</evidence>
<dbReference type="PRINTS" id="PR00941">
    <property type="entry name" value="CDATPASE"/>
</dbReference>
<dbReference type="SUPFAM" id="SSF81653">
    <property type="entry name" value="Calcium ATPase, transduction domain A"/>
    <property type="match status" value="1"/>
</dbReference>
<keyword evidence="8" id="KW-0813">Transport</keyword>
<comment type="catalytic activity">
    <reaction evidence="11">
        <text>Cd(2+)(in) + ATP + H2O = Cd(2+)(out) + ADP + phosphate + H(+)</text>
        <dbReference type="Rhea" id="RHEA:12132"/>
        <dbReference type="ChEBI" id="CHEBI:15377"/>
        <dbReference type="ChEBI" id="CHEBI:15378"/>
        <dbReference type="ChEBI" id="CHEBI:30616"/>
        <dbReference type="ChEBI" id="CHEBI:43474"/>
        <dbReference type="ChEBI" id="CHEBI:48775"/>
        <dbReference type="ChEBI" id="CHEBI:456216"/>
        <dbReference type="EC" id="7.2.2.21"/>
    </reaction>
</comment>
<evidence type="ECO:0000256" key="10">
    <source>
        <dbReference type="ARBA" id="ARBA00039103"/>
    </source>
</evidence>
<dbReference type="PRINTS" id="PR00119">
    <property type="entry name" value="CATATPASE"/>
</dbReference>
<evidence type="ECO:0000256" key="12">
    <source>
        <dbReference type="RuleBase" id="RU362081"/>
    </source>
</evidence>
<dbReference type="Gene3D" id="3.40.50.1000">
    <property type="entry name" value="HAD superfamily/HAD-like"/>
    <property type="match status" value="1"/>
</dbReference>
<dbReference type="OrthoDB" id="9813266at2"/>
<keyword evidence="7 12" id="KW-1133">Transmembrane helix</keyword>
<dbReference type="InterPro" id="IPR018303">
    <property type="entry name" value="ATPase_P-typ_P_site"/>
</dbReference>
<dbReference type="Gene3D" id="2.70.150.10">
    <property type="entry name" value="Calcium-transporting ATPase, cytoplasmic transduction domain A"/>
    <property type="match status" value="1"/>
</dbReference>
<sequence>MQPFAVKILKNKNNLMVVQGILIGLALIINFISLSETYTQWGLLIAGVIGTLPILIQAIASLKIKLITIDVLVSIAAIGALMIQNYEETAIVTFLFLFGAWLEGKTLDYTRSSIKALTEMAPDLAWVQQADGEFKEEAIDFVDEGDIVLVKTGGKVPVDGAIILGQGSLDEASITGESVLLSKSVGDQVFAGTILENGTLQIRTDKVGEDTTFGRIIELVEEAQDSQSTTEQFINQFAKWYTPLVLVIGGLVGLITRDIELAITILVLGCPGALVIGVPVSNVAGIGNGAKNGFLLKGSEVIQNFAKVDTMLFDKTGTLTLGKAQVNETYSYPLFKDHYLEYLVAVEKESDHPLGLAILNHYKDVQPKRKVGQTDVIKGKGIKARIDGHSVLIGKLALMESQYLKISDNVKLDSQQLERTGHSIVVMAVDQEIVLLLGIKDQIRPGIKTYLDLLRKSGVKSLVLASGDNQATVDLVARELGLDQAMGNLLPEDKAAYLVEQQKQGRQVAFIGDGVNDSPSIAKADVGIAMGSGTDVAIESSDVVLVQSDFKHLVHAYLLSKRTDLNMKENIVIALTVVLLLIGFLLFSPWMSMSLGMLIH</sequence>
<dbReference type="CDD" id="cd02079">
    <property type="entry name" value="P-type_ATPase_HM"/>
    <property type="match status" value="1"/>
</dbReference>
<evidence type="ECO:0000256" key="7">
    <source>
        <dbReference type="ARBA" id="ARBA00022989"/>
    </source>
</evidence>
<proteinExistence type="inferred from homology"/>
<evidence type="ECO:0000256" key="8">
    <source>
        <dbReference type="ARBA" id="ARBA00023065"/>
    </source>
</evidence>
<dbReference type="SFLD" id="SFLDF00027">
    <property type="entry name" value="p-type_atpase"/>
    <property type="match status" value="1"/>
</dbReference>
<keyword evidence="12" id="KW-0067">ATP-binding</keyword>
<feature type="transmembrane region" description="Helical" evidence="12">
    <location>
        <begin position="12"/>
        <end position="32"/>
    </location>
</feature>
<dbReference type="SUPFAM" id="SSF56784">
    <property type="entry name" value="HAD-like"/>
    <property type="match status" value="1"/>
</dbReference>
<evidence type="ECO:0000256" key="5">
    <source>
        <dbReference type="ARBA" id="ARBA00022723"/>
    </source>
</evidence>
<evidence type="ECO:0000313" key="15">
    <source>
        <dbReference type="Proteomes" id="UP000199708"/>
    </source>
</evidence>
<dbReference type="InterPro" id="IPR036412">
    <property type="entry name" value="HAD-like_sf"/>
</dbReference>
<dbReference type="NCBIfam" id="TIGR01512">
    <property type="entry name" value="ATPase-IB2_Cd"/>
    <property type="match status" value="1"/>
</dbReference>
<accession>A0A1G7PDJ2</accession>
<dbReference type="Proteomes" id="UP000199708">
    <property type="component" value="Unassembled WGS sequence"/>
</dbReference>
<feature type="domain" description="P-type ATPase A" evidence="13">
    <location>
        <begin position="119"/>
        <end position="221"/>
    </location>
</feature>
<evidence type="ECO:0000256" key="4">
    <source>
        <dbReference type="ARBA" id="ARBA00022692"/>
    </source>
</evidence>
<dbReference type="PROSITE" id="PS01229">
    <property type="entry name" value="COF_2"/>
    <property type="match status" value="1"/>
</dbReference>
<dbReference type="GO" id="GO:0046872">
    <property type="term" value="F:metal ion binding"/>
    <property type="evidence" value="ECO:0007669"/>
    <property type="project" value="UniProtKB-KW"/>
</dbReference>
<keyword evidence="6" id="KW-1278">Translocase</keyword>
<keyword evidence="9 12" id="KW-0472">Membrane</keyword>
<feature type="transmembrane region" description="Helical" evidence="12">
    <location>
        <begin position="89"/>
        <end position="107"/>
    </location>
</feature>
<comment type="subcellular location">
    <subcellularLocation>
        <location evidence="1">Cell membrane</location>
        <topology evidence="1">Multi-pass membrane protein</topology>
    </subcellularLocation>
</comment>
<dbReference type="GO" id="GO:0005524">
    <property type="term" value="F:ATP binding"/>
    <property type="evidence" value="ECO:0007669"/>
    <property type="project" value="UniProtKB-UniRule"/>
</dbReference>
<dbReference type="InterPro" id="IPR027256">
    <property type="entry name" value="P-typ_ATPase_IB"/>
</dbReference>